<comment type="caution">
    <text evidence="1">The sequence shown here is derived from an EMBL/GenBank/DDBJ whole genome shotgun (WGS) entry which is preliminary data.</text>
</comment>
<dbReference type="EMBL" id="RRYP01014658">
    <property type="protein sequence ID" value="TNV75864.1"/>
    <property type="molecule type" value="Genomic_DNA"/>
</dbReference>
<name>A0A8J8NJT3_HALGN</name>
<gene>
    <name evidence="1" type="ORF">FGO68_gene9745</name>
</gene>
<sequence length="149" mass="16616">MPAALEMMYPMLQVAMMRQIISKCNALPAKCISVTVTLSHTVNRILLCASLISSGLLCKSTMSELRQFAVMRFLTTIYHWRNWNISMAKESTKTPIIEAPYTDSEVIQALQSKKYSRQLLVMCICGSSLGYSISPSDGFQCTPCAAEQF</sequence>
<organism evidence="1 2">
    <name type="scientific">Halteria grandinella</name>
    <dbReference type="NCBI Taxonomy" id="5974"/>
    <lineage>
        <taxon>Eukaryota</taxon>
        <taxon>Sar</taxon>
        <taxon>Alveolata</taxon>
        <taxon>Ciliophora</taxon>
        <taxon>Intramacronucleata</taxon>
        <taxon>Spirotrichea</taxon>
        <taxon>Stichotrichia</taxon>
        <taxon>Sporadotrichida</taxon>
        <taxon>Halteriidae</taxon>
        <taxon>Halteria</taxon>
    </lineage>
</organism>
<dbReference type="AlphaFoldDB" id="A0A8J8NJT3"/>
<protein>
    <submittedName>
        <fullName evidence="1">Uncharacterized protein</fullName>
    </submittedName>
</protein>
<accession>A0A8J8NJT3</accession>
<evidence type="ECO:0000313" key="1">
    <source>
        <dbReference type="EMBL" id="TNV75864.1"/>
    </source>
</evidence>
<keyword evidence="2" id="KW-1185">Reference proteome</keyword>
<proteinExistence type="predicted"/>
<reference evidence="1" key="1">
    <citation type="submission" date="2019-06" db="EMBL/GenBank/DDBJ databases">
        <authorList>
            <person name="Zheng W."/>
        </authorList>
    </citation>
    <scope>NUCLEOTIDE SEQUENCE</scope>
    <source>
        <strain evidence="1">QDHG01</strain>
    </source>
</reference>
<evidence type="ECO:0000313" key="2">
    <source>
        <dbReference type="Proteomes" id="UP000785679"/>
    </source>
</evidence>
<dbReference type="Proteomes" id="UP000785679">
    <property type="component" value="Unassembled WGS sequence"/>
</dbReference>